<dbReference type="InterPro" id="IPR049326">
    <property type="entry name" value="Rhodopsin_dom_fungi"/>
</dbReference>
<feature type="transmembrane region" description="Helical" evidence="7">
    <location>
        <begin position="212"/>
        <end position="232"/>
    </location>
</feature>
<evidence type="ECO:0000256" key="7">
    <source>
        <dbReference type="SAM" id="Phobius"/>
    </source>
</evidence>
<sequence>MAITGDHSPNVAGSVIFLSVLAFFTYALRVYCRVTRRSWSIEDWIMTVALIPFCVLVAGCLGGAFNGVGIHAWRLQQPGNERYAAEGQKFFLIFEVGYCAAIIPIKLSISWMLIRIAEGRMMYIYIQYGVIALFTLMNVIALIFILINCIPIQAAWDTSLLEKGGHCQPAHVLTDVYYATTAVNIATDWVTALMPIPLLWNVQLNRNSKVAVMGLMSLGIFASLSACIRLKYTINLTNQTDFLYAVSDVLIWGFAENAIGMTVGNIATLRPIFHSFFERTIRRTGYSGSRSRSGGVSRLASGYELSQHGGKSGDHGVGGTGGYTMNTVTEITRGSHVNVGNGTGTGDESELSDGDSQKGIFAMKGKGGGEQRGRGQDIMVSRQVDVTYER</sequence>
<keyword evidence="10" id="KW-1185">Reference proteome</keyword>
<comment type="caution">
    <text evidence="9">The sequence shown here is derived from an EMBL/GenBank/DDBJ whole genome shotgun (WGS) entry which is preliminary data.</text>
</comment>
<evidence type="ECO:0000256" key="3">
    <source>
        <dbReference type="ARBA" id="ARBA00022989"/>
    </source>
</evidence>
<evidence type="ECO:0000256" key="4">
    <source>
        <dbReference type="ARBA" id="ARBA00023136"/>
    </source>
</evidence>
<feature type="transmembrane region" description="Helical" evidence="7">
    <location>
        <begin position="44"/>
        <end position="70"/>
    </location>
</feature>
<organism evidence="9 10">
    <name type="scientific">Aspergillus keveii</name>
    <dbReference type="NCBI Taxonomy" id="714993"/>
    <lineage>
        <taxon>Eukaryota</taxon>
        <taxon>Fungi</taxon>
        <taxon>Dikarya</taxon>
        <taxon>Ascomycota</taxon>
        <taxon>Pezizomycotina</taxon>
        <taxon>Eurotiomycetes</taxon>
        <taxon>Eurotiomycetidae</taxon>
        <taxon>Eurotiales</taxon>
        <taxon>Aspergillaceae</taxon>
        <taxon>Aspergillus</taxon>
        <taxon>Aspergillus subgen. Nidulantes</taxon>
    </lineage>
</organism>
<feature type="transmembrane region" description="Helical" evidence="7">
    <location>
        <begin position="252"/>
        <end position="273"/>
    </location>
</feature>
<evidence type="ECO:0000256" key="6">
    <source>
        <dbReference type="SAM" id="MobiDB-lite"/>
    </source>
</evidence>
<dbReference type="InterPro" id="IPR052337">
    <property type="entry name" value="SAT4-like"/>
</dbReference>
<evidence type="ECO:0000256" key="1">
    <source>
        <dbReference type="ARBA" id="ARBA00004141"/>
    </source>
</evidence>
<feature type="domain" description="Rhodopsin" evidence="8">
    <location>
        <begin position="28"/>
        <end position="274"/>
    </location>
</feature>
<name>A0ABR4FP16_9EURO</name>
<evidence type="ECO:0000256" key="5">
    <source>
        <dbReference type="ARBA" id="ARBA00038359"/>
    </source>
</evidence>
<evidence type="ECO:0000313" key="9">
    <source>
        <dbReference type="EMBL" id="KAL2784952.1"/>
    </source>
</evidence>
<evidence type="ECO:0000256" key="2">
    <source>
        <dbReference type="ARBA" id="ARBA00022692"/>
    </source>
</evidence>
<keyword evidence="3 7" id="KW-1133">Transmembrane helix</keyword>
<dbReference type="Pfam" id="PF20684">
    <property type="entry name" value="Fung_rhodopsin"/>
    <property type="match status" value="1"/>
</dbReference>
<keyword evidence="2 7" id="KW-0812">Transmembrane</keyword>
<feature type="transmembrane region" description="Helical" evidence="7">
    <location>
        <begin position="12"/>
        <end position="32"/>
    </location>
</feature>
<dbReference type="PANTHER" id="PTHR33048">
    <property type="entry name" value="PTH11-LIKE INTEGRAL MEMBRANE PROTEIN (AFU_ORTHOLOGUE AFUA_5G11245)"/>
    <property type="match status" value="1"/>
</dbReference>
<dbReference type="Proteomes" id="UP001610563">
    <property type="component" value="Unassembled WGS sequence"/>
</dbReference>
<comment type="similarity">
    <text evidence="5">Belongs to the SAT4 family.</text>
</comment>
<protein>
    <recommendedName>
        <fullName evidence="8">Rhodopsin domain-containing protein</fullName>
    </recommendedName>
</protein>
<feature type="region of interest" description="Disordered" evidence="6">
    <location>
        <begin position="335"/>
        <end position="390"/>
    </location>
</feature>
<dbReference type="PANTHER" id="PTHR33048:SF31">
    <property type="entry name" value="INTEGRAL MEMBRANE PROTEIN"/>
    <property type="match status" value="1"/>
</dbReference>
<evidence type="ECO:0000259" key="8">
    <source>
        <dbReference type="Pfam" id="PF20684"/>
    </source>
</evidence>
<evidence type="ECO:0000313" key="10">
    <source>
        <dbReference type="Proteomes" id="UP001610563"/>
    </source>
</evidence>
<gene>
    <name evidence="9" type="ORF">BJX66DRAFT_343567</name>
</gene>
<reference evidence="9 10" key="1">
    <citation type="submission" date="2024-07" db="EMBL/GenBank/DDBJ databases">
        <title>Section-level genome sequencing and comparative genomics of Aspergillus sections Usti and Cavernicolus.</title>
        <authorList>
            <consortium name="Lawrence Berkeley National Laboratory"/>
            <person name="Nybo J.L."/>
            <person name="Vesth T.C."/>
            <person name="Theobald S."/>
            <person name="Frisvad J.C."/>
            <person name="Larsen T.O."/>
            <person name="Kjaerboelling I."/>
            <person name="Rothschild-Mancinelli K."/>
            <person name="Lyhne E.K."/>
            <person name="Kogle M.E."/>
            <person name="Barry K."/>
            <person name="Clum A."/>
            <person name="Na H."/>
            <person name="Ledsgaard L."/>
            <person name="Lin J."/>
            <person name="Lipzen A."/>
            <person name="Kuo A."/>
            <person name="Riley R."/>
            <person name="Mondo S."/>
            <person name="Labutti K."/>
            <person name="Haridas S."/>
            <person name="Pangalinan J."/>
            <person name="Salamov A.A."/>
            <person name="Simmons B.A."/>
            <person name="Magnuson J.K."/>
            <person name="Chen J."/>
            <person name="Drula E."/>
            <person name="Henrissat B."/>
            <person name="Wiebenga A."/>
            <person name="Lubbers R.J."/>
            <person name="Gomes A.C."/>
            <person name="Makela M.R."/>
            <person name="Stajich J."/>
            <person name="Grigoriev I.V."/>
            <person name="Mortensen U.H."/>
            <person name="De Vries R.P."/>
            <person name="Baker S.E."/>
            <person name="Andersen M.R."/>
        </authorList>
    </citation>
    <scope>NUCLEOTIDE SEQUENCE [LARGE SCALE GENOMIC DNA]</scope>
    <source>
        <strain evidence="9 10">CBS 209.92</strain>
    </source>
</reference>
<feature type="transmembrane region" description="Helical" evidence="7">
    <location>
        <begin position="126"/>
        <end position="156"/>
    </location>
</feature>
<proteinExistence type="inferred from homology"/>
<comment type="subcellular location">
    <subcellularLocation>
        <location evidence="1">Membrane</location>
        <topology evidence="1">Multi-pass membrane protein</topology>
    </subcellularLocation>
</comment>
<feature type="transmembrane region" description="Helical" evidence="7">
    <location>
        <begin position="90"/>
        <end position="114"/>
    </location>
</feature>
<keyword evidence="4 7" id="KW-0472">Membrane</keyword>
<dbReference type="EMBL" id="JBFTWV010000161">
    <property type="protein sequence ID" value="KAL2784952.1"/>
    <property type="molecule type" value="Genomic_DNA"/>
</dbReference>
<accession>A0ABR4FP16</accession>